<dbReference type="EMBL" id="FNJK01000001">
    <property type="protein sequence ID" value="SDO60926.1"/>
    <property type="molecule type" value="Genomic_DNA"/>
</dbReference>
<feature type="transmembrane region" description="Helical" evidence="1">
    <location>
        <begin position="6"/>
        <end position="25"/>
    </location>
</feature>
<keyword evidence="1" id="KW-0472">Membrane</keyword>
<keyword evidence="1" id="KW-0812">Transmembrane</keyword>
<dbReference type="Pfam" id="PF11750">
    <property type="entry name" value="DUF3307"/>
    <property type="match status" value="1"/>
</dbReference>
<feature type="transmembrane region" description="Helical" evidence="1">
    <location>
        <begin position="121"/>
        <end position="142"/>
    </location>
</feature>
<sequence length="240" mass="27017">MPITGLSHYLIQNPILTLFLICHFLSDFHLQSQTVADRKNTESKYLLIHLLGVAFPLAVVTLFLPSLWKISLVILVTHSIIDFGKSNVANWLRLNPTVTFLLDQILHLVIIILLTRHQEGLGLITSQFAGQVLNMILFLVLITKPTNIVFKIFFQKYQPHDNQKMDTIPGAGATIGLLERIVMSICIIFNQFASIGLVFTAKSIARYNKISESPTFAEYYLIGSLFSILSVLLAAWICIF</sequence>
<dbReference type="OrthoDB" id="5122730at2"/>
<proteinExistence type="predicted"/>
<dbReference type="AlphaFoldDB" id="A0A1H0KYR5"/>
<protein>
    <recommendedName>
        <fullName evidence="4">DUF3307 domain-containing protein</fullName>
    </recommendedName>
</protein>
<organism evidence="2 3">
    <name type="scientific">Streptococcus equinus</name>
    <name type="common">Streptococcus bovis</name>
    <dbReference type="NCBI Taxonomy" id="1335"/>
    <lineage>
        <taxon>Bacteria</taxon>
        <taxon>Bacillati</taxon>
        <taxon>Bacillota</taxon>
        <taxon>Bacilli</taxon>
        <taxon>Lactobacillales</taxon>
        <taxon>Streptococcaceae</taxon>
        <taxon>Streptococcus</taxon>
    </lineage>
</organism>
<dbReference type="Proteomes" id="UP000183816">
    <property type="component" value="Unassembled WGS sequence"/>
</dbReference>
<gene>
    <name evidence="2" type="ORF">SAMN05216347_101552</name>
</gene>
<feature type="transmembrane region" description="Helical" evidence="1">
    <location>
        <begin position="46"/>
        <end position="68"/>
    </location>
</feature>
<feature type="transmembrane region" description="Helical" evidence="1">
    <location>
        <begin position="181"/>
        <end position="199"/>
    </location>
</feature>
<name>A0A1H0KYR5_STREI</name>
<evidence type="ECO:0008006" key="4">
    <source>
        <dbReference type="Google" id="ProtNLM"/>
    </source>
</evidence>
<feature type="transmembrane region" description="Helical" evidence="1">
    <location>
        <begin position="219"/>
        <end position="239"/>
    </location>
</feature>
<evidence type="ECO:0000313" key="2">
    <source>
        <dbReference type="EMBL" id="SDO60926.1"/>
    </source>
</evidence>
<evidence type="ECO:0000313" key="3">
    <source>
        <dbReference type="Proteomes" id="UP000183816"/>
    </source>
</evidence>
<feature type="transmembrane region" description="Helical" evidence="1">
    <location>
        <begin position="94"/>
        <end position="114"/>
    </location>
</feature>
<dbReference type="RefSeq" id="WP_074481785.1">
    <property type="nucleotide sequence ID" value="NZ_FNJK01000001.1"/>
</dbReference>
<evidence type="ECO:0000256" key="1">
    <source>
        <dbReference type="SAM" id="Phobius"/>
    </source>
</evidence>
<reference evidence="2 3" key="1">
    <citation type="submission" date="2016-10" db="EMBL/GenBank/DDBJ databases">
        <authorList>
            <person name="de Groot N.N."/>
        </authorList>
    </citation>
    <scope>NUCLEOTIDE SEQUENCE [LARGE SCALE GENOMIC DNA]</scope>
    <source>
        <strain evidence="2 3">Sb04</strain>
    </source>
</reference>
<keyword evidence="1" id="KW-1133">Transmembrane helix</keyword>
<accession>A0A1H0KYR5</accession>
<dbReference type="InterPro" id="IPR021737">
    <property type="entry name" value="Phage_phiKZ_Orf197"/>
</dbReference>